<feature type="compositionally biased region" description="Gly residues" evidence="8">
    <location>
        <begin position="160"/>
        <end position="169"/>
    </location>
</feature>
<dbReference type="InterPro" id="IPR013685">
    <property type="entry name" value="POTRA_FtsQ_type"/>
</dbReference>
<keyword evidence="6 9" id="KW-0472">Membrane</keyword>
<dbReference type="Pfam" id="PF08478">
    <property type="entry name" value="POTRA_1"/>
    <property type="match status" value="1"/>
</dbReference>
<keyword evidence="12" id="KW-1185">Reference proteome</keyword>
<evidence type="ECO:0000256" key="1">
    <source>
        <dbReference type="ARBA" id="ARBA00004370"/>
    </source>
</evidence>
<proteinExistence type="predicted"/>
<evidence type="ECO:0000256" key="8">
    <source>
        <dbReference type="SAM" id="MobiDB-lite"/>
    </source>
</evidence>
<feature type="transmembrane region" description="Helical" evidence="9">
    <location>
        <begin position="20"/>
        <end position="40"/>
    </location>
</feature>
<feature type="region of interest" description="Disordered" evidence="8">
    <location>
        <begin position="140"/>
        <end position="177"/>
    </location>
</feature>
<evidence type="ECO:0000313" key="12">
    <source>
        <dbReference type="Proteomes" id="UP000005710"/>
    </source>
</evidence>
<gene>
    <name evidence="11" type="ORF">ThesuDRAFT_01658</name>
</gene>
<dbReference type="STRING" id="867903.ThesuDRAFT_01658"/>
<organism evidence="11 12">
    <name type="scientific">Thermaerobacter subterraneus DSM 13965</name>
    <dbReference type="NCBI Taxonomy" id="867903"/>
    <lineage>
        <taxon>Bacteria</taxon>
        <taxon>Bacillati</taxon>
        <taxon>Bacillota</taxon>
        <taxon>Clostridia</taxon>
        <taxon>Eubacteriales</taxon>
        <taxon>Clostridiales Family XVII. Incertae Sedis</taxon>
        <taxon>Thermaerobacter</taxon>
    </lineage>
</organism>
<reference evidence="11" key="2">
    <citation type="submission" date="2012-10" db="EMBL/GenBank/DDBJ databases">
        <title>Improved high-quality draft of Thermaerobacter subterraneus C21, DSM 13965.</title>
        <authorList>
            <consortium name="DOE Joint Genome Institute"/>
            <person name="Eisen J."/>
            <person name="Huntemann M."/>
            <person name="Wei C.-L."/>
            <person name="Han J."/>
            <person name="Detter J.C."/>
            <person name="Han C."/>
            <person name="Tapia R."/>
            <person name="Chen A."/>
            <person name="Kyrpides N."/>
            <person name="Mavromatis K."/>
            <person name="Markowitz V."/>
            <person name="Szeto E."/>
            <person name="Ivanova N."/>
            <person name="Mikhailova N."/>
            <person name="Ovchinnikova G."/>
            <person name="Pagani I."/>
            <person name="Pati A."/>
            <person name="Goodwin L."/>
            <person name="Nordberg H.P."/>
            <person name="Cantor M.N."/>
            <person name="Hua S.X."/>
            <person name="Woyke T."/>
            <person name="Eisen J."/>
            <person name="Klenk H.-P."/>
        </authorList>
    </citation>
    <scope>NUCLEOTIDE SEQUENCE [LARGE SCALE GENOMIC DNA]</scope>
    <source>
        <strain evidence="11">DSM 13965</strain>
    </source>
</reference>
<evidence type="ECO:0000313" key="11">
    <source>
        <dbReference type="EMBL" id="EKP95897.1"/>
    </source>
</evidence>
<dbReference type="Proteomes" id="UP000005710">
    <property type="component" value="Unassembled WGS sequence"/>
</dbReference>
<dbReference type="PROSITE" id="PS51779">
    <property type="entry name" value="POTRA"/>
    <property type="match status" value="1"/>
</dbReference>
<dbReference type="GO" id="GO:0005886">
    <property type="term" value="C:plasma membrane"/>
    <property type="evidence" value="ECO:0007669"/>
    <property type="project" value="TreeGrafter"/>
</dbReference>
<keyword evidence="4 9" id="KW-0812">Transmembrane</keyword>
<dbReference type="OrthoDB" id="4793367at2"/>
<dbReference type="eggNOG" id="COG1589">
    <property type="taxonomic scope" value="Bacteria"/>
</dbReference>
<dbReference type="InterPro" id="IPR034746">
    <property type="entry name" value="POTRA"/>
</dbReference>
<name>K6PSF5_9FIRM</name>
<sequence length="309" mass="32443">MLGEGTSLWAREMRQRRLRVRRVALLAVLAAALLGLYLFMRSPYFALDHLRIRGYQRLDPVTIRDWAGIPPGTLIWRVDPGAVARRLEAHPRVAGAEVRREWPRGLVIEIQERPAVAVLVDPAGRHWAELDAQGRILGAGRGTPAPPAAVEAGATPAAGDGKGGTGEGEAGSQPGAPLPLLTWAEEGGAGGAGVAPLHLETPLVWEPGRFVPAPLTQAAGVAAVLAQAGLPDPPRRLVVGQGPVLVIQLSSGIPVRWGMLDGEVVPRVRALAAALVALQGEAGPEAPAYIDVTDPDRPVLGPRRADPGD</sequence>
<reference evidence="11" key="1">
    <citation type="submission" date="2010-10" db="EMBL/GenBank/DDBJ databases">
        <authorList>
            <consortium name="US DOE Joint Genome Institute (JGI-PGF)"/>
            <person name="Lucas S."/>
            <person name="Copeland A."/>
            <person name="Lapidus A."/>
            <person name="Bruce D."/>
            <person name="Goodwin L."/>
            <person name="Pitluck S."/>
            <person name="Kyrpides N."/>
            <person name="Mavromatis K."/>
            <person name="Detter J.C."/>
            <person name="Han C."/>
            <person name="Land M."/>
            <person name="Hauser L."/>
            <person name="Markowitz V."/>
            <person name="Cheng J.-F."/>
            <person name="Hugenholtz P."/>
            <person name="Woyke T."/>
            <person name="Wu D."/>
            <person name="Pukall R."/>
            <person name="Wahrenburg C."/>
            <person name="Brambilla E."/>
            <person name="Klenk H.-P."/>
            <person name="Eisen J.A."/>
        </authorList>
    </citation>
    <scope>NUCLEOTIDE SEQUENCE [LARGE SCALE GENOMIC DNA]</scope>
    <source>
        <strain evidence="11">DSM 13965</strain>
    </source>
</reference>
<evidence type="ECO:0000256" key="3">
    <source>
        <dbReference type="ARBA" id="ARBA00022618"/>
    </source>
</evidence>
<dbReference type="PANTHER" id="PTHR37820">
    <property type="entry name" value="CELL DIVISION PROTEIN DIVIB"/>
    <property type="match status" value="1"/>
</dbReference>
<keyword evidence="5 9" id="KW-1133">Transmembrane helix</keyword>
<dbReference type="GO" id="GO:0051301">
    <property type="term" value="P:cell division"/>
    <property type="evidence" value="ECO:0007669"/>
    <property type="project" value="UniProtKB-KW"/>
</dbReference>
<evidence type="ECO:0000256" key="9">
    <source>
        <dbReference type="SAM" id="Phobius"/>
    </source>
</evidence>
<evidence type="ECO:0000256" key="5">
    <source>
        <dbReference type="ARBA" id="ARBA00022989"/>
    </source>
</evidence>
<dbReference type="InterPro" id="IPR050487">
    <property type="entry name" value="FtsQ_DivIB"/>
</dbReference>
<dbReference type="RefSeq" id="WP_006903931.1">
    <property type="nucleotide sequence ID" value="NZ_JH976535.1"/>
</dbReference>
<keyword evidence="2" id="KW-1003">Cell membrane</keyword>
<dbReference type="AlphaFoldDB" id="K6PSF5"/>
<dbReference type="EMBL" id="AENY02000002">
    <property type="protein sequence ID" value="EKP95897.1"/>
    <property type="molecule type" value="Genomic_DNA"/>
</dbReference>
<feature type="compositionally biased region" description="Low complexity" evidence="8">
    <location>
        <begin position="148"/>
        <end position="159"/>
    </location>
</feature>
<comment type="subcellular location">
    <subcellularLocation>
        <location evidence="1">Membrane</location>
    </subcellularLocation>
</comment>
<evidence type="ECO:0000256" key="7">
    <source>
        <dbReference type="ARBA" id="ARBA00023306"/>
    </source>
</evidence>
<feature type="region of interest" description="Disordered" evidence="8">
    <location>
        <begin position="287"/>
        <end position="309"/>
    </location>
</feature>
<protein>
    <submittedName>
        <fullName evidence="11">Cell division septal protein</fullName>
    </submittedName>
</protein>
<keyword evidence="7" id="KW-0131">Cell cycle</keyword>
<evidence type="ECO:0000256" key="2">
    <source>
        <dbReference type="ARBA" id="ARBA00022475"/>
    </source>
</evidence>
<evidence type="ECO:0000256" key="6">
    <source>
        <dbReference type="ARBA" id="ARBA00023136"/>
    </source>
</evidence>
<feature type="domain" description="POTRA" evidence="10">
    <location>
        <begin position="45"/>
        <end position="113"/>
    </location>
</feature>
<keyword evidence="3 11" id="KW-0132">Cell division</keyword>
<dbReference type="HOGENOM" id="CLU_836609_0_0_9"/>
<evidence type="ECO:0000256" key="4">
    <source>
        <dbReference type="ARBA" id="ARBA00022692"/>
    </source>
</evidence>
<accession>K6PSF5</accession>
<comment type="caution">
    <text evidence="11">The sequence shown here is derived from an EMBL/GenBank/DDBJ whole genome shotgun (WGS) entry which is preliminary data.</text>
</comment>
<dbReference type="Gene3D" id="3.10.20.310">
    <property type="entry name" value="membrane protein fhac"/>
    <property type="match status" value="1"/>
</dbReference>
<evidence type="ECO:0000259" key="10">
    <source>
        <dbReference type="PROSITE" id="PS51779"/>
    </source>
</evidence>
<dbReference type="PANTHER" id="PTHR37820:SF1">
    <property type="entry name" value="CELL DIVISION PROTEIN FTSQ"/>
    <property type="match status" value="1"/>
</dbReference>